<dbReference type="EC" id="3.2.1.143" evidence="7"/>
<evidence type="ECO:0000256" key="1">
    <source>
        <dbReference type="ARBA" id="ARBA00004123"/>
    </source>
</evidence>
<dbReference type="Gene3D" id="1.10.4080.10">
    <property type="entry name" value="ADP-ribosylation/Crystallin J1"/>
    <property type="match status" value="1"/>
</dbReference>
<keyword evidence="9" id="KW-0963">Cytoplasm</keyword>
<dbReference type="InterPro" id="IPR036705">
    <property type="entry name" value="Ribosyl_crysJ1_sf"/>
</dbReference>
<proteinExistence type="inferred from homology"/>
<comment type="cofactor">
    <cofactor evidence="25">
        <name>Mg(2+)</name>
        <dbReference type="ChEBI" id="CHEBI:18420"/>
    </cofactor>
    <text evidence="25">Binds 2 magnesium ions per subunit.</text>
</comment>
<dbReference type="FunFam" id="1.10.4080.10:FF:000001">
    <property type="entry name" value="ADP-ribose glycohydrolase ARH3"/>
    <property type="match status" value="1"/>
</dbReference>
<evidence type="ECO:0000256" key="10">
    <source>
        <dbReference type="ARBA" id="ARBA00022723"/>
    </source>
</evidence>
<reference evidence="26" key="1">
    <citation type="submission" date="2015-12" db="EMBL/GenBank/DDBJ databases">
        <title>De novo transcriptome assembly of four potential Pierce s Disease insect vectors from Arizona vineyards.</title>
        <authorList>
            <person name="Tassone E.E."/>
        </authorList>
    </citation>
    <scope>NUCLEOTIDE SEQUENCE</scope>
</reference>
<evidence type="ECO:0000256" key="14">
    <source>
        <dbReference type="ARBA" id="ARBA00023128"/>
    </source>
</evidence>
<dbReference type="EMBL" id="GEDC01026609">
    <property type="protein sequence ID" value="JAS10689.1"/>
    <property type="molecule type" value="Transcribed_RNA"/>
</dbReference>
<keyword evidence="13 25" id="KW-0460">Magnesium</keyword>
<evidence type="ECO:0000256" key="11">
    <source>
        <dbReference type="ARBA" id="ARBA00022763"/>
    </source>
</evidence>
<dbReference type="PANTHER" id="PTHR16222:SF24">
    <property type="entry name" value="ADP-RIBOSYLHYDROLASE ARH3"/>
    <property type="match status" value="1"/>
</dbReference>
<dbReference type="GO" id="GO:0005759">
    <property type="term" value="C:mitochondrial matrix"/>
    <property type="evidence" value="ECO:0007669"/>
    <property type="project" value="UniProtKB-SubCell"/>
</dbReference>
<dbReference type="AlphaFoldDB" id="A0A1B6CBF3"/>
<evidence type="ECO:0000256" key="16">
    <source>
        <dbReference type="ARBA" id="ARBA00023242"/>
    </source>
</evidence>
<evidence type="ECO:0000256" key="19">
    <source>
        <dbReference type="ARBA" id="ARBA00042471"/>
    </source>
</evidence>
<dbReference type="PANTHER" id="PTHR16222">
    <property type="entry name" value="ADP-RIBOSYLGLYCOHYDROLASE"/>
    <property type="match status" value="1"/>
</dbReference>
<dbReference type="GO" id="GO:0004649">
    <property type="term" value="F:poly(ADP-ribose) glycohydrolase activity"/>
    <property type="evidence" value="ECO:0007669"/>
    <property type="project" value="UniProtKB-EC"/>
</dbReference>
<dbReference type="GO" id="GO:0046872">
    <property type="term" value="F:metal ion binding"/>
    <property type="evidence" value="ECO:0007669"/>
    <property type="project" value="UniProtKB-KW"/>
</dbReference>
<evidence type="ECO:0000313" key="26">
    <source>
        <dbReference type="EMBL" id="JAS10689.1"/>
    </source>
</evidence>
<evidence type="ECO:0000256" key="13">
    <source>
        <dbReference type="ARBA" id="ARBA00022842"/>
    </source>
</evidence>
<evidence type="ECO:0000256" key="12">
    <source>
        <dbReference type="ARBA" id="ARBA00022801"/>
    </source>
</evidence>
<feature type="binding site" evidence="25">
    <location>
        <position position="305"/>
    </location>
    <ligand>
        <name>Mg(2+)</name>
        <dbReference type="ChEBI" id="CHEBI:18420"/>
        <label>2</label>
    </ligand>
</feature>
<keyword evidence="14" id="KW-0496">Mitochondrion</keyword>
<evidence type="ECO:0000256" key="24">
    <source>
        <dbReference type="ARBA" id="ARBA00049015"/>
    </source>
</evidence>
<keyword evidence="12" id="KW-0378">Hydrolase</keyword>
<comment type="similarity">
    <text evidence="5">Belongs to the ADP-ribosylglycohydrolase family.</text>
</comment>
<evidence type="ECO:0000256" key="20">
    <source>
        <dbReference type="ARBA" id="ARBA00042722"/>
    </source>
</evidence>
<comment type="subunit">
    <text evidence="6">Monomer.</text>
</comment>
<evidence type="ECO:0000256" key="17">
    <source>
        <dbReference type="ARBA" id="ARBA00041057"/>
    </source>
</evidence>
<evidence type="ECO:0000256" key="18">
    <source>
        <dbReference type="ARBA" id="ARBA00042398"/>
    </source>
</evidence>
<keyword evidence="10 25" id="KW-0479">Metal-binding</keyword>
<keyword evidence="11" id="KW-0227">DNA damage</keyword>
<dbReference type="SUPFAM" id="SSF101478">
    <property type="entry name" value="ADP-ribosylglycohydrolase"/>
    <property type="match status" value="1"/>
</dbReference>
<dbReference type="GO" id="GO:0006281">
    <property type="term" value="P:DNA repair"/>
    <property type="evidence" value="ECO:0007669"/>
    <property type="project" value="UniProtKB-KW"/>
</dbReference>
<dbReference type="GO" id="GO:0005694">
    <property type="term" value="C:chromosome"/>
    <property type="evidence" value="ECO:0007669"/>
    <property type="project" value="UniProtKB-SubCell"/>
</dbReference>
<dbReference type="InterPro" id="IPR050792">
    <property type="entry name" value="ADP-ribosylglycohydrolase"/>
</dbReference>
<keyword evidence="8" id="KW-0158">Chromosome</keyword>
<evidence type="ECO:0000256" key="4">
    <source>
        <dbReference type="ARBA" id="ARBA00004496"/>
    </source>
</evidence>
<evidence type="ECO:0000256" key="22">
    <source>
        <dbReference type="ARBA" id="ARBA00043187"/>
    </source>
</evidence>
<feature type="binding site" evidence="25">
    <location>
        <position position="67"/>
    </location>
    <ligand>
        <name>Mg(2+)</name>
        <dbReference type="ChEBI" id="CHEBI:18420"/>
        <label>1</label>
    </ligand>
</feature>
<dbReference type="GO" id="GO:0005634">
    <property type="term" value="C:nucleus"/>
    <property type="evidence" value="ECO:0007669"/>
    <property type="project" value="UniProtKB-SubCell"/>
</dbReference>
<keyword evidence="15" id="KW-0234">DNA repair</keyword>
<evidence type="ECO:0000256" key="5">
    <source>
        <dbReference type="ARBA" id="ARBA00010702"/>
    </source>
</evidence>
<feature type="binding site" evidence="25">
    <location>
        <position position="302"/>
    </location>
    <ligand>
        <name>Mg(2+)</name>
        <dbReference type="ChEBI" id="CHEBI:18420"/>
        <label>2</label>
    </ligand>
</feature>
<evidence type="ECO:0000256" key="7">
    <source>
        <dbReference type="ARBA" id="ARBA00012255"/>
    </source>
</evidence>
<gene>
    <name evidence="26" type="ORF">g.13829</name>
</gene>
<organism evidence="26">
    <name type="scientific">Clastoptera arizonana</name>
    <name type="common">Arizona spittle bug</name>
    <dbReference type="NCBI Taxonomy" id="38151"/>
    <lineage>
        <taxon>Eukaryota</taxon>
        <taxon>Metazoa</taxon>
        <taxon>Ecdysozoa</taxon>
        <taxon>Arthropoda</taxon>
        <taxon>Hexapoda</taxon>
        <taxon>Insecta</taxon>
        <taxon>Pterygota</taxon>
        <taxon>Neoptera</taxon>
        <taxon>Paraneoptera</taxon>
        <taxon>Hemiptera</taxon>
        <taxon>Auchenorrhyncha</taxon>
        <taxon>Cercopoidea</taxon>
        <taxon>Clastopteridae</taxon>
        <taxon>Clastoptera</taxon>
    </lineage>
</organism>
<evidence type="ECO:0000256" key="2">
    <source>
        <dbReference type="ARBA" id="ARBA00004286"/>
    </source>
</evidence>
<sequence>MLNVNAALDTAKLTSKFRGCLIGALLGDCLGVPFEGESSVSKIVLQNFFNKLSGPYFKSPYHQYSDDTAMTKGLAQSLIENNGFDEKHMAKTFVNNYFKEPKRGYGHNVVDVFCKLKSQKYKDVWRPAQEQFDGTGSYGNGGAMRIAPVALFCYNNYNDMISLAKKSTNLTHTHSQGVNGAILQCIAIYLSLLMDPLKPLDAEKFTKELMDKIKVIEKESEESDSVEALPYVKQLGKMDCLLKKEELFEGEVEETLGNSIAALYSVPTAIFCFLRAQKPISSIETDCPFRRTIQFAISLGGDTDTIASMAGAIAGAFYGIEVVNANLLKHCERAEEMKALADQLLSPNVSS</sequence>
<evidence type="ECO:0000256" key="15">
    <source>
        <dbReference type="ARBA" id="ARBA00023204"/>
    </source>
</evidence>
<evidence type="ECO:0000256" key="8">
    <source>
        <dbReference type="ARBA" id="ARBA00022454"/>
    </source>
</evidence>
<comment type="catalytic activity">
    <reaction evidence="24">
        <text>alpha-NAD(+) + H2O = ADP-D-ribose + nicotinamide + H(+)</text>
        <dbReference type="Rhea" id="RHEA:68792"/>
        <dbReference type="ChEBI" id="CHEBI:15377"/>
        <dbReference type="ChEBI" id="CHEBI:15378"/>
        <dbReference type="ChEBI" id="CHEBI:17154"/>
        <dbReference type="ChEBI" id="CHEBI:57967"/>
        <dbReference type="ChEBI" id="CHEBI:77017"/>
    </reaction>
</comment>
<feature type="binding site" evidence="25">
    <location>
        <position position="66"/>
    </location>
    <ligand>
        <name>Mg(2+)</name>
        <dbReference type="ChEBI" id="CHEBI:18420"/>
        <label>1</label>
    </ligand>
</feature>
<accession>A0A1B6CBF3</accession>
<evidence type="ECO:0000256" key="23">
    <source>
        <dbReference type="ARBA" id="ARBA00043193"/>
    </source>
</evidence>
<evidence type="ECO:0000256" key="21">
    <source>
        <dbReference type="ARBA" id="ARBA00042850"/>
    </source>
</evidence>
<protein>
    <recommendedName>
        <fullName evidence="17">ADP-ribosylhydrolase ARH3</fullName>
        <ecNumber evidence="7">3.2.1.143</ecNumber>
    </recommendedName>
    <alternativeName>
        <fullName evidence="18">ADP-ribose glycohydrolase ARH3</fullName>
    </alternativeName>
    <alternativeName>
        <fullName evidence="19">ADP-ribosylhydrolase 3</fullName>
    </alternativeName>
    <alternativeName>
        <fullName evidence="22">O-acetyl-ADP-ribose deacetylase ARH3</fullName>
    </alternativeName>
    <alternativeName>
        <fullName evidence="23">Poly(ADP-ribose) glycohydrolase ARH3</fullName>
    </alternativeName>
    <alternativeName>
        <fullName evidence="21">[Protein ADP-ribosylarginine] hydrolase-like protein 2</fullName>
    </alternativeName>
    <alternativeName>
        <fullName evidence="20">[Protein ADP-ribosylserine] hydrolase</fullName>
    </alternativeName>
</protein>
<name>A0A1B6CBF3_9HEMI</name>
<dbReference type="Pfam" id="PF03747">
    <property type="entry name" value="ADP_ribosyl_GH"/>
    <property type="match status" value="1"/>
</dbReference>
<evidence type="ECO:0000256" key="25">
    <source>
        <dbReference type="PIRSR" id="PIRSR605502-1"/>
    </source>
</evidence>
<feature type="binding site" evidence="25">
    <location>
        <position position="304"/>
    </location>
    <ligand>
        <name>Mg(2+)</name>
        <dbReference type="ChEBI" id="CHEBI:18420"/>
        <label>2</label>
    </ligand>
</feature>
<evidence type="ECO:0000256" key="6">
    <source>
        <dbReference type="ARBA" id="ARBA00011245"/>
    </source>
</evidence>
<evidence type="ECO:0000256" key="3">
    <source>
        <dbReference type="ARBA" id="ARBA00004305"/>
    </source>
</evidence>
<evidence type="ECO:0000256" key="9">
    <source>
        <dbReference type="ARBA" id="ARBA00022490"/>
    </source>
</evidence>
<dbReference type="InterPro" id="IPR005502">
    <property type="entry name" value="Ribosyl_crysJ1"/>
</dbReference>
<comment type="subcellular location">
    <subcellularLocation>
        <location evidence="2">Chromosome</location>
    </subcellularLocation>
    <subcellularLocation>
        <location evidence="4">Cytoplasm</location>
    </subcellularLocation>
    <subcellularLocation>
        <location evidence="3">Mitochondrion matrix</location>
    </subcellularLocation>
    <subcellularLocation>
        <location evidence="1">Nucleus</location>
    </subcellularLocation>
</comment>
<feature type="binding site" evidence="25">
    <location>
        <position position="65"/>
    </location>
    <ligand>
        <name>Mg(2+)</name>
        <dbReference type="ChEBI" id="CHEBI:18420"/>
        <label>1</label>
    </ligand>
</feature>
<keyword evidence="16" id="KW-0539">Nucleus</keyword>
<dbReference type="GO" id="GO:0140290">
    <property type="term" value="P:peptidyl-serine ADP-deribosylation"/>
    <property type="evidence" value="ECO:0007669"/>
    <property type="project" value="UniProtKB-ARBA"/>
</dbReference>